<keyword evidence="4 6" id="KW-1133">Transmembrane helix</keyword>
<keyword evidence="2" id="KW-1003">Cell membrane</keyword>
<accession>A0A6L8LIH9</accession>
<evidence type="ECO:0000259" key="7">
    <source>
        <dbReference type="Pfam" id="PF00482"/>
    </source>
</evidence>
<keyword evidence="9" id="KW-1185">Reference proteome</keyword>
<dbReference type="Pfam" id="PF00482">
    <property type="entry name" value="T2SSF"/>
    <property type="match status" value="1"/>
</dbReference>
<feature type="transmembrane region" description="Helical" evidence="6">
    <location>
        <begin position="144"/>
        <end position="166"/>
    </location>
</feature>
<evidence type="ECO:0000256" key="2">
    <source>
        <dbReference type="ARBA" id="ARBA00022475"/>
    </source>
</evidence>
<comment type="caution">
    <text evidence="8">The sequence shown here is derived from an EMBL/GenBank/DDBJ whole genome shotgun (WGS) entry which is preliminary data.</text>
</comment>
<dbReference type="Proteomes" id="UP000479043">
    <property type="component" value="Unassembled WGS sequence"/>
</dbReference>
<dbReference type="PANTHER" id="PTHR35007">
    <property type="entry name" value="INTEGRAL MEMBRANE PROTEIN-RELATED"/>
    <property type="match status" value="1"/>
</dbReference>
<feature type="domain" description="Type II secretion system protein GspF" evidence="7">
    <location>
        <begin position="185"/>
        <end position="313"/>
    </location>
</feature>
<keyword evidence="5 6" id="KW-0472">Membrane</keyword>
<evidence type="ECO:0000256" key="5">
    <source>
        <dbReference type="ARBA" id="ARBA00023136"/>
    </source>
</evidence>
<dbReference type="RefSeq" id="WP_160971960.1">
    <property type="nucleotide sequence ID" value="NZ_WWEN01000002.1"/>
</dbReference>
<protein>
    <submittedName>
        <fullName evidence="8">Type II secretion system F family protein</fullName>
    </submittedName>
</protein>
<name>A0A6L8LIH9_9RHOB</name>
<evidence type="ECO:0000256" key="4">
    <source>
        <dbReference type="ARBA" id="ARBA00022989"/>
    </source>
</evidence>
<organism evidence="8 9">
    <name type="scientific">Thalassovita mangrovi</name>
    <dbReference type="NCBI Taxonomy" id="2692236"/>
    <lineage>
        <taxon>Bacteria</taxon>
        <taxon>Pseudomonadati</taxon>
        <taxon>Pseudomonadota</taxon>
        <taxon>Alphaproteobacteria</taxon>
        <taxon>Rhodobacterales</taxon>
        <taxon>Roseobacteraceae</taxon>
        <taxon>Thalassovita</taxon>
    </lineage>
</organism>
<dbReference type="PANTHER" id="PTHR35007:SF2">
    <property type="entry name" value="PILUS ASSEMBLE PROTEIN"/>
    <property type="match status" value="1"/>
</dbReference>
<dbReference type="InterPro" id="IPR018076">
    <property type="entry name" value="T2SS_GspF_dom"/>
</dbReference>
<evidence type="ECO:0000256" key="6">
    <source>
        <dbReference type="SAM" id="Phobius"/>
    </source>
</evidence>
<dbReference type="GO" id="GO:0005886">
    <property type="term" value="C:plasma membrane"/>
    <property type="evidence" value="ECO:0007669"/>
    <property type="project" value="UniProtKB-SubCell"/>
</dbReference>
<evidence type="ECO:0000313" key="8">
    <source>
        <dbReference type="EMBL" id="MYM54250.1"/>
    </source>
</evidence>
<keyword evidence="3 6" id="KW-0812">Transmembrane</keyword>
<gene>
    <name evidence="8" type="ORF">GR167_02955</name>
</gene>
<sequence>MSFFQYVSPVILATALMSLAGFLLVLGLTLPKLQKENLQRRLAKVAIEHGGMRTMTHKKSRFAAMLSAQNGKSSSSLIKRLLPKALMEKTSGDTAQLSKRLKMAGIRSSSAVQTYIAIRVLGPVVLAGLAVFYGTLILGKEPTFLNFLFLGGGGGVAGVLLPPLIITNRIQKRQLSIQSAWPDALDLLLICIESGYGIDAALIRLSEEIGMQSPELAEEISLTALELSYLQDRSQALENLVERTGLEQVRHVVGSLKQTEKYGTDLGRALRVHSKESRDLRLERAKQKAAALPPKLTVPMILFFLPILFVIIIAPAIIQIIYE</sequence>
<evidence type="ECO:0000313" key="9">
    <source>
        <dbReference type="Proteomes" id="UP000479043"/>
    </source>
</evidence>
<proteinExistence type="predicted"/>
<comment type="subcellular location">
    <subcellularLocation>
        <location evidence="1">Cell membrane</location>
        <topology evidence="1">Multi-pass membrane protein</topology>
    </subcellularLocation>
</comment>
<dbReference type="AlphaFoldDB" id="A0A6L8LIH9"/>
<reference evidence="8 9" key="1">
    <citation type="submission" date="2020-01" db="EMBL/GenBank/DDBJ databases">
        <authorList>
            <person name="Chen S."/>
        </authorList>
    </citation>
    <scope>NUCLEOTIDE SEQUENCE [LARGE SCALE GENOMIC DNA]</scope>
    <source>
        <strain evidence="8 9">GS-10</strain>
    </source>
</reference>
<evidence type="ECO:0000256" key="3">
    <source>
        <dbReference type="ARBA" id="ARBA00022692"/>
    </source>
</evidence>
<evidence type="ECO:0000256" key="1">
    <source>
        <dbReference type="ARBA" id="ARBA00004651"/>
    </source>
</evidence>
<feature type="transmembrane region" description="Helical" evidence="6">
    <location>
        <begin position="116"/>
        <end position="138"/>
    </location>
</feature>
<feature type="transmembrane region" description="Helical" evidence="6">
    <location>
        <begin position="6"/>
        <end position="30"/>
    </location>
</feature>
<feature type="transmembrane region" description="Helical" evidence="6">
    <location>
        <begin position="296"/>
        <end position="322"/>
    </location>
</feature>
<dbReference type="EMBL" id="WWEN01000002">
    <property type="protein sequence ID" value="MYM54250.1"/>
    <property type="molecule type" value="Genomic_DNA"/>
</dbReference>